<dbReference type="Pfam" id="PF02410">
    <property type="entry name" value="RsfS"/>
    <property type="match status" value="1"/>
</dbReference>
<dbReference type="Proteomes" id="UP000095284">
    <property type="component" value="Unplaced"/>
</dbReference>
<name>A0A1I7RWG4_BURXY</name>
<dbReference type="GO" id="GO:0017148">
    <property type="term" value="P:negative regulation of translation"/>
    <property type="evidence" value="ECO:0007669"/>
    <property type="project" value="TreeGrafter"/>
</dbReference>
<organism evidence="3 4">
    <name type="scientific">Bursaphelenchus xylophilus</name>
    <name type="common">Pinewood nematode worm</name>
    <name type="synonym">Aphelenchoides xylophilus</name>
    <dbReference type="NCBI Taxonomy" id="6326"/>
    <lineage>
        <taxon>Eukaryota</taxon>
        <taxon>Metazoa</taxon>
        <taxon>Ecdysozoa</taxon>
        <taxon>Nematoda</taxon>
        <taxon>Chromadorea</taxon>
        <taxon>Rhabditida</taxon>
        <taxon>Tylenchina</taxon>
        <taxon>Tylenchomorpha</taxon>
        <taxon>Aphelenchoidea</taxon>
        <taxon>Aphelenchoididae</taxon>
        <taxon>Bursaphelenchus</taxon>
    </lineage>
</organism>
<dbReference type="PANTHER" id="PTHR21043:SF0">
    <property type="entry name" value="MITOCHONDRIAL ASSEMBLY OF RIBOSOMAL LARGE SUBUNIT PROTEIN 1"/>
    <property type="match status" value="1"/>
</dbReference>
<protein>
    <submittedName>
        <fullName evidence="4">Ribosomal silencing factor RsfS</fullName>
    </submittedName>
</protein>
<dbReference type="WBParaSite" id="BXY_0507700.1">
    <property type="protein sequence ID" value="BXY_0507700.1"/>
    <property type="gene ID" value="BXY_0507700"/>
</dbReference>
<evidence type="ECO:0000313" key="4">
    <source>
        <dbReference type="WBParaSite" id="BXY_0507700.1"/>
    </source>
</evidence>
<proteinExistence type="inferred from homology"/>
<dbReference type="NCBIfam" id="TIGR00090">
    <property type="entry name" value="rsfS_iojap_ybeB"/>
    <property type="match status" value="1"/>
</dbReference>
<dbReference type="GO" id="GO:0043023">
    <property type="term" value="F:ribosomal large subunit binding"/>
    <property type="evidence" value="ECO:0007669"/>
    <property type="project" value="TreeGrafter"/>
</dbReference>
<dbReference type="Gene3D" id="3.30.460.10">
    <property type="entry name" value="Beta Polymerase, domain 2"/>
    <property type="match status" value="1"/>
</dbReference>
<evidence type="ECO:0000256" key="1">
    <source>
        <dbReference type="ARBA" id="ARBA00010574"/>
    </source>
</evidence>
<dbReference type="PANTHER" id="PTHR21043">
    <property type="entry name" value="IOJAP SUPERFAMILY ORTHOLOG"/>
    <property type="match status" value="1"/>
</dbReference>
<reference evidence="4" key="1">
    <citation type="submission" date="2016-11" db="UniProtKB">
        <authorList>
            <consortium name="WormBaseParasite"/>
        </authorList>
    </citation>
    <scope>IDENTIFICATION</scope>
</reference>
<feature type="region of interest" description="Disordered" evidence="2">
    <location>
        <begin position="238"/>
        <end position="259"/>
    </location>
</feature>
<evidence type="ECO:0000313" key="3">
    <source>
        <dbReference type="Proteomes" id="UP000095284"/>
    </source>
</evidence>
<evidence type="ECO:0000256" key="2">
    <source>
        <dbReference type="SAM" id="MobiDB-lite"/>
    </source>
</evidence>
<comment type="similarity">
    <text evidence="1">Belongs to the Iojap/RsfS family.</text>
</comment>
<sequence length="259" mass="30659">MCFQVSDRFASIRFQKKSMNSSRLSLIKRLASPLAAISRSSSAFRPQLLAPSTSWQPIFRPFSTEGPSVDDQKQRVQQINDYFNQYIDEYYEEEDVEEVEPPMEEVREFSEDFVREKKEEISADEVVEVLERLRAKNIEVIDIDEPNAPFKQLVIASPYTNRHAWALIEQLRLHFVKRYDFGNRNPSRINHHNGWFILDCHNLVVHIMGEEQRDRYDLSNIWKTKTMDDVEREMMEDGWIPPQKPNETARYTYQRPPVA</sequence>
<dbReference type="AlphaFoldDB" id="A0A1I7RWG4"/>
<dbReference type="GO" id="GO:0090071">
    <property type="term" value="P:negative regulation of ribosome biogenesis"/>
    <property type="evidence" value="ECO:0007669"/>
    <property type="project" value="TreeGrafter"/>
</dbReference>
<dbReference type="InterPro" id="IPR004394">
    <property type="entry name" value="Iojap/RsfS/C7orf30"/>
</dbReference>
<accession>A0A1I7RWG4</accession>
<dbReference type="eggNOG" id="KOG3212">
    <property type="taxonomic scope" value="Eukaryota"/>
</dbReference>
<dbReference type="InterPro" id="IPR043519">
    <property type="entry name" value="NT_sf"/>
</dbReference>
<dbReference type="SUPFAM" id="SSF81301">
    <property type="entry name" value="Nucleotidyltransferase"/>
    <property type="match status" value="1"/>
</dbReference>